<dbReference type="InterPro" id="IPR029052">
    <property type="entry name" value="Metallo-depent_PP-like"/>
</dbReference>
<dbReference type="Proteomes" id="UP000000447">
    <property type="component" value="Chromosome"/>
</dbReference>
<evidence type="ECO:0000256" key="2">
    <source>
        <dbReference type="SAM" id="SignalP"/>
    </source>
</evidence>
<name>B9KXF3_THERP</name>
<feature type="chain" id="PRO_5002888150" evidence="2">
    <location>
        <begin position="27"/>
        <end position="310"/>
    </location>
</feature>
<evidence type="ECO:0000259" key="3">
    <source>
        <dbReference type="Pfam" id="PF00149"/>
    </source>
</evidence>
<protein>
    <submittedName>
        <fullName evidence="4">Putative purple acid phosphatase-like protein</fullName>
    </submittedName>
</protein>
<dbReference type="PROSITE" id="PS51257">
    <property type="entry name" value="PROKAR_LIPOPROTEIN"/>
    <property type="match status" value="1"/>
</dbReference>
<evidence type="ECO:0000313" key="5">
    <source>
        <dbReference type="Proteomes" id="UP000000447"/>
    </source>
</evidence>
<dbReference type="EMBL" id="CP001275">
    <property type="protein sequence ID" value="ACM06068.1"/>
    <property type="molecule type" value="Genomic_DNA"/>
</dbReference>
<accession>B9KXF3</accession>
<dbReference type="KEGG" id="tro:trd_0140"/>
<organism evidence="4 5">
    <name type="scientific">Thermomicrobium roseum (strain ATCC 27502 / DSM 5159 / P-2)</name>
    <dbReference type="NCBI Taxonomy" id="309801"/>
    <lineage>
        <taxon>Bacteria</taxon>
        <taxon>Pseudomonadati</taxon>
        <taxon>Thermomicrobiota</taxon>
        <taxon>Thermomicrobia</taxon>
        <taxon>Thermomicrobiales</taxon>
        <taxon>Thermomicrobiaceae</taxon>
        <taxon>Thermomicrobium</taxon>
    </lineage>
</organism>
<dbReference type="STRING" id="309801.trd_0140"/>
<dbReference type="PANTHER" id="PTHR22953">
    <property type="entry name" value="ACID PHOSPHATASE RELATED"/>
    <property type="match status" value="1"/>
</dbReference>
<feature type="domain" description="Calcineurin-like phosphoesterase" evidence="3">
    <location>
        <begin position="67"/>
        <end position="229"/>
    </location>
</feature>
<feature type="signal peptide" evidence="2">
    <location>
        <begin position="1"/>
        <end position="26"/>
    </location>
</feature>
<dbReference type="Pfam" id="PF00149">
    <property type="entry name" value="Metallophos"/>
    <property type="match status" value="1"/>
</dbReference>
<dbReference type="PANTHER" id="PTHR22953:SF153">
    <property type="entry name" value="PURPLE ACID PHOSPHATASE"/>
    <property type="match status" value="1"/>
</dbReference>
<keyword evidence="1 2" id="KW-0732">Signal</keyword>
<dbReference type="HOGENOM" id="CLU_039596_0_0_0"/>
<dbReference type="SUPFAM" id="SSF56300">
    <property type="entry name" value="Metallo-dependent phosphatases"/>
    <property type="match status" value="1"/>
</dbReference>
<evidence type="ECO:0000313" key="4">
    <source>
        <dbReference type="EMBL" id="ACM06068.1"/>
    </source>
</evidence>
<dbReference type="AlphaFoldDB" id="B9KXF3"/>
<dbReference type="OrthoDB" id="9809781at2"/>
<dbReference type="InterPro" id="IPR004843">
    <property type="entry name" value="Calcineurin-like_PHP"/>
</dbReference>
<gene>
    <name evidence="4" type="ordered locus">trd_0140</name>
</gene>
<evidence type="ECO:0000256" key="1">
    <source>
        <dbReference type="ARBA" id="ARBA00022729"/>
    </source>
</evidence>
<dbReference type="Gene3D" id="3.60.21.10">
    <property type="match status" value="1"/>
</dbReference>
<reference evidence="4 5" key="1">
    <citation type="journal article" date="2009" name="PLoS ONE">
        <title>Complete genome sequence of the aerobic CO-oxidizing thermophile Thermomicrobium roseum.</title>
        <authorList>
            <person name="Wu D."/>
            <person name="Raymond J."/>
            <person name="Wu M."/>
            <person name="Chatterji S."/>
            <person name="Ren Q."/>
            <person name="Graham J.E."/>
            <person name="Bryant D.A."/>
            <person name="Robb F."/>
            <person name="Colman A."/>
            <person name="Tallon L.J."/>
            <person name="Badger J.H."/>
            <person name="Madupu R."/>
            <person name="Ward N.L."/>
            <person name="Eisen J.A."/>
        </authorList>
    </citation>
    <scope>NUCLEOTIDE SEQUENCE [LARGE SCALE GENOMIC DNA]</scope>
    <source>
        <strain evidence="5">ATCC 27502 / DSM 5159 / P-2</strain>
    </source>
</reference>
<sequence>MVRLMSRLRCSIIALVFLAACTTSHAATITPHATEAITTTSATPARPVILWAVGDAATCRSKQDDEIAAFLAQQPGIIALLGDVVYERGTPEEFARCFDPLYGPLKDRLRPAVGNHEYGSRDAGPYFEYFGARAGLPGQGWYSYDLGEWHIIVLNSNCKPVGGCDEKSPQYQWLKADLTTHPARCTLAYWHHPRWSSGEHGSFESMQPIWSLLVRSGVDIVLSGHDHDYERFQPLDADGHPDPRHGTMQFVVGTGGRSLRPLGNPLPTSAIGTDTTFGVLRLELYPDHYSWEFVTIPGANFTDSGSAACH</sequence>
<dbReference type="eggNOG" id="COG1409">
    <property type="taxonomic scope" value="Bacteria"/>
</dbReference>
<dbReference type="GO" id="GO:0003993">
    <property type="term" value="F:acid phosphatase activity"/>
    <property type="evidence" value="ECO:0007669"/>
    <property type="project" value="InterPro"/>
</dbReference>
<keyword evidence="5" id="KW-1185">Reference proteome</keyword>
<dbReference type="InterPro" id="IPR039331">
    <property type="entry name" value="PAPs-like"/>
</dbReference>
<proteinExistence type="predicted"/>